<comment type="subcellular location">
    <subcellularLocation>
        <location evidence="1">Virion</location>
    </subcellularLocation>
</comment>
<dbReference type="InterPro" id="IPR054612">
    <property type="entry name" value="Phage_capsid-like_C"/>
</dbReference>
<dbReference type="RefSeq" id="WP_051737812.1">
    <property type="nucleotide sequence ID" value="NZ_BAAAUZ010000003.1"/>
</dbReference>
<organism evidence="4 5">
    <name type="scientific">Pseudonocardia halophobica</name>
    <dbReference type="NCBI Taxonomy" id="29401"/>
    <lineage>
        <taxon>Bacteria</taxon>
        <taxon>Bacillati</taxon>
        <taxon>Actinomycetota</taxon>
        <taxon>Actinomycetes</taxon>
        <taxon>Pseudonocardiales</taxon>
        <taxon>Pseudonocardiaceae</taxon>
        <taxon>Pseudonocardia</taxon>
    </lineage>
</organism>
<dbReference type="Pfam" id="PF05065">
    <property type="entry name" value="Phage_capsid"/>
    <property type="match status" value="1"/>
</dbReference>
<gene>
    <name evidence="4" type="ORF">GCM10017577_45150</name>
</gene>
<accession>A0A9W6L5D2</accession>
<evidence type="ECO:0000313" key="5">
    <source>
        <dbReference type="Proteomes" id="UP001143463"/>
    </source>
</evidence>
<evidence type="ECO:0000256" key="1">
    <source>
        <dbReference type="ARBA" id="ARBA00004328"/>
    </source>
</evidence>
<dbReference type="Gene3D" id="3.30.2400.10">
    <property type="entry name" value="Major capsid protein gp5"/>
    <property type="match status" value="1"/>
</dbReference>
<proteinExistence type="predicted"/>
<protein>
    <recommendedName>
        <fullName evidence="3">Phage capsid-like C-terminal domain-containing protein</fullName>
    </recommendedName>
</protein>
<dbReference type="NCBIfam" id="TIGR01554">
    <property type="entry name" value="major_cap_HK97"/>
    <property type="match status" value="1"/>
</dbReference>
<feature type="compositionally biased region" description="Basic and acidic residues" evidence="2">
    <location>
        <begin position="140"/>
        <end position="149"/>
    </location>
</feature>
<dbReference type="Proteomes" id="UP001143463">
    <property type="component" value="Unassembled WGS sequence"/>
</dbReference>
<feature type="region of interest" description="Disordered" evidence="2">
    <location>
        <begin position="140"/>
        <end position="159"/>
    </location>
</feature>
<feature type="domain" description="Phage capsid-like C-terminal" evidence="3">
    <location>
        <begin position="272"/>
        <end position="548"/>
    </location>
</feature>
<evidence type="ECO:0000313" key="4">
    <source>
        <dbReference type="EMBL" id="GLL13372.1"/>
    </source>
</evidence>
<evidence type="ECO:0000259" key="3">
    <source>
        <dbReference type="Pfam" id="PF05065"/>
    </source>
</evidence>
<reference evidence="4" key="2">
    <citation type="submission" date="2023-01" db="EMBL/GenBank/DDBJ databases">
        <authorList>
            <person name="Sun Q."/>
            <person name="Evtushenko L."/>
        </authorList>
    </citation>
    <scope>NUCLEOTIDE SEQUENCE</scope>
    <source>
        <strain evidence="4">VKM Ac-1069</strain>
    </source>
</reference>
<comment type="caution">
    <text evidence="4">The sequence shown here is derived from an EMBL/GenBank/DDBJ whole genome shotgun (WGS) entry which is preliminary data.</text>
</comment>
<sequence length="550" mass="59465">MNYIPAAGHDPAGLLDELRTADHAAAYAYPANVLDEVLREAHQAVEECAAEIGAIKTAAAGRTPTRNQQTQLDAARAKRTELQAFALRLAEVVRHQSEQARAEAARGPRFVVRGDADEIDRQYHSGVDYGQVVSARGGSADHYDADPFRDPASAQTRRGRFGNPWELRAVQEFGRDRHAVTSEYRARALDAVEQMPGANDKIRAAATAMVEQHDDGNGNLSRLVLALSSPAYYRAWSKLARDAAHELSPEETAAMEHSRQVARAMSLTDNAGGVLVPFQLDPAVIIRSNGTLNEIRQIARQVVATGDVWHGVGSEAISWSWDAEGSEVSDDTPPFDSPAIPVHAARGFVPISIEALEDEANVAQELARLFAAGKEDLEAEAFATGTGSGQPTGIVTALAGGSSVVSTIQDGAFAAGDIYALDSALPARFRKRASWLAHRTVYNSVRRFDANGGAQMWERIGADQPAKLMGRDALECEAMDSTWAAGGTDNLMVYGDFSHFVIADRVGFRIELVPHLFGSNRRPTGQRGWFAWYRTGSDSVNDGAFRMLVA</sequence>
<dbReference type="AlphaFoldDB" id="A0A9W6L5D2"/>
<dbReference type="EMBL" id="BSFQ01000021">
    <property type="protein sequence ID" value="GLL13372.1"/>
    <property type="molecule type" value="Genomic_DNA"/>
</dbReference>
<dbReference type="SUPFAM" id="SSF56563">
    <property type="entry name" value="Major capsid protein gp5"/>
    <property type="match status" value="1"/>
</dbReference>
<keyword evidence="5" id="KW-1185">Reference proteome</keyword>
<reference evidence="4" key="1">
    <citation type="journal article" date="2014" name="Int. J. Syst. Evol. Microbiol.">
        <title>Complete genome sequence of Corynebacterium casei LMG S-19264T (=DSM 44701T), isolated from a smear-ripened cheese.</title>
        <authorList>
            <consortium name="US DOE Joint Genome Institute (JGI-PGF)"/>
            <person name="Walter F."/>
            <person name="Albersmeier A."/>
            <person name="Kalinowski J."/>
            <person name="Ruckert C."/>
        </authorList>
    </citation>
    <scope>NUCLEOTIDE SEQUENCE</scope>
    <source>
        <strain evidence="4">VKM Ac-1069</strain>
    </source>
</reference>
<dbReference type="InterPro" id="IPR024455">
    <property type="entry name" value="Phage_capsid"/>
</dbReference>
<evidence type="ECO:0000256" key="2">
    <source>
        <dbReference type="SAM" id="MobiDB-lite"/>
    </source>
</evidence>
<name>A0A9W6L5D2_9PSEU</name>